<feature type="domain" description="Flavodoxin-like" evidence="6">
    <location>
        <begin position="55"/>
        <end position="192"/>
    </location>
</feature>
<evidence type="ECO:0000256" key="1">
    <source>
        <dbReference type="ARBA" id="ARBA00022630"/>
    </source>
</evidence>
<dbReference type="Pfam" id="PF00258">
    <property type="entry name" value="Flavodoxin_1"/>
    <property type="match status" value="1"/>
</dbReference>
<sequence length="454" mass="48613">MGLSQIIAEVQGDPVTWAWVLGSVALYLIMCAVIWAGEQKKARLKSEAAAGATPWLVVYASQTGQAEEIATATLKRLSDGGQVARIIDMADLKLSDLESAQHVLCVASTTGDGDAPDSVLGFEAKVMSDGSVLSHLDYAVLALGDKSYADFCAFGRRLDDWLRASGAKPYFEVIEVDDLDPAALNRWYENLSDLGAKSEAFDPKAAYGAWQLKARECLNPDSDASKLYRVVLEPESGDLPDWQAGDLAEIMTTDGHVRDYSLASLPAQGVVELYVREVIKDDGSRGLGSGLLTHDLGVDETILLRTKSHKNFHTPDGDGPLLLIAAGSGLAGLNAHIDAGLAADRKGNWVIYGERHPIRDGALCKALTARVQSGDLSDLTLCFSRPDSGQRTYVQDALSAASDRARDFLTGGGAVMVCGGLSMGQGVDKALRTIMGDDWADQALADGRYRRDLY</sequence>
<dbReference type="PROSITE" id="PS50902">
    <property type="entry name" value="FLAVODOXIN_LIKE"/>
    <property type="match status" value="1"/>
</dbReference>
<dbReference type="Gene3D" id="3.40.50.360">
    <property type="match status" value="1"/>
</dbReference>
<dbReference type="PROSITE" id="PS51384">
    <property type="entry name" value="FAD_FR"/>
    <property type="match status" value="1"/>
</dbReference>
<gene>
    <name evidence="8" type="ORF">GCM10011273_09880</name>
</gene>
<dbReference type="InterPro" id="IPR017938">
    <property type="entry name" value="Riboflavin_synthase-like_b-brl"/>
</dbReference>
<keyword evidence="2" id="KW-0288">FMN</keyword>
<evidence type="ECO:0000256" key="5">
    <source>
        <dbReference type="SAM" id="Phobius"/>
    </source>
</evidence>
<dbReference type="PRINTS" id="PR00369">
    <property type="entry name" value="FLAVODOXIN"/>
</dbReference>
<accession>A0A918PZ98</accession>
<protein>
    <recommendedName>
        <fullName evidence="4">NADPH--hemoprotein reductase</fullName>
        <ecNumber evidence="4">1.6.2.4</ecNumber>
    </recommendedName>
</protein>
<comment type="caution">
    <text evidence="8">The sequence shown here is derived from an EMBL/GenBank/DDBJ whole genome shotgun (WGS) entry which is preliminary data.</text>
</comment>
<dbReference type="SUPFAM" id="SSF52343">
    <property type="entry name" value="Ferredoxin reductase-like, C-terminal NADP-linked domain"/>
    <property type="match status" value="1"/>
</dbReference>
<dbReference type="RefSeq" id="WP_189485228.1">
    <property type="nucleotide sequence ID" value="NZ_BMZB01000001.1"/>
</dbReference>
<keyword evidence="5" id="KW-0812">Transmembrane</keyword>
<dbReference type="Gene3D" id="3.40.50.80">
    <property type="entry name" value="Nucleotide-binding domain of ferredoxin-NADP reductase (FNR) module"/>
    <property type="match status" value="1"/>
</dbReference>
<dbReference type="InterPro" id="IPR029039">
    <property type="entry name" value="Flavoprotein-like_sf"/>
</dbReference>
<keyword evidence="3" id="KW-0249">Electron transport</keyword>
<feature type="domain" description="FAD-binding FR-type" evidence="7">
    <location>
        <begin position="205"/>
        <end position="315"/>
    </location>
</feature>
<reference evidence="8" key="2">
    <citation type="submission" date="2020-09" db="EMBL/GenBank/DDBJ databases">
        <authorList>
            <person name="Sun Q."/>
            <person name="Kim S."/>
        </authorList>
    </citation>
    <scope>NUCLEOTIDE SEQUENCE</scope>
    <source>
        <strain evidence="8">KCTC 32296</strain>
    </source>
</reference>
<dbReference type="GO" id="GO:0050660">
    <property type="term" value="F:flavin adenine dinucleotide binding"/>
    <property type="evidence" value="ECO:0007669"/>
    <property type="project" value="TreeGrafter"/>
</dbReference>
<dbReference type="InterPro" id="IPR039261">
    <property type="entry name" value="FNR_nucleotide-bd"/>
</dbReference>
<dbReference type="InterPro" id="IPR001094">
    <property type="entry name" value="Flavdoxin-like"/>
</dbReference>
<dbReference type="SUPFAM" id="SSF52218">
    <property type="entry name" value="Flavoproteins"/>
    <property type="match status" value="1"/>
</dbReference>
<dbReference type="GO" id="GO:0005829">
    <property type="term" value="C:cytosol"/>
    <property type="evidence" value="ECO:0007669"/>
    <property type="project" value="TreeGrafter"/>
</dbReference>
<keyword evidence="5" id="KW-1133">Transmembrane helix</keyword>
<keyword evidence="3" id="KW-0813">Transport</keyword>
<feature type="transmembrane region" description="Helical" evidence="5">
    <location>
        <begin position="17"/>
        <end position="36"/>
    </location>
</feature>
<dbReference type="Gene3D" id="2.40.30.10">
    <property type="entry name" value="Translation factors"/>
    <property type="match status" value="1"/>
</dbReference>
<proteinExistence type="predicted"/>
<evidence type="ECO:0000256" key="4">
    <source>
        <dbReference type="ARBA" id="ARBA00023797"/>
    </source>
</evidence>
<dbReference type="Proteomes" id="UP000662572">
    <property type="component" value="Unassembled WGS sequence"/>
</dbReference>
<evidence type="ECO:0000259" key="7">
    <source>
        <dbReference type="PROSITE" id="PS51384"/>
    </source>
</evidence>
<evidence type="ECO:0000313" key="8">
    <source>
        <dbReference type="EMBL" id="GGZ26378.1"/>
    </source>
</evidence>
<keyword evidence="5" id="KW-0472">Membrane</keyword>
<dbReference type="AlphaFoldDB" id="A0A918PZ98"/>
<dbReference type="InterPro" id="IPR017927">
    <property type="entry name" value="FAD-bd_FR_type"/>
</dbReference>
<dbReference type="SUPFAM" id="SSF63380">
    <property type="entry name" value="Riboflavin synthase domain-like"/>
    <property type="match status" value="1"/>
</dbReference>
<keyword evidence="1" id="KW-0285">Flavoprotein</keyword>
<dbReference type="GO" id="GO:0010181">
    <property type="term" value="F:FMN binding"/>
    <property type="evidence" value="ECO:0007669"/>
    <property type="project" value="InterPro"/>
</dbReference>
<dbReference type="GO" id="GO:0003958">
    <property type="term" value="F:NADPH-hemoprotein reductase activity"/>
    <property type="evidence" value="ECO:0007669"/>
    <property type="project" value="UniProtKB-EC"/>
</dbReference>
<evidence type="ECO:0000259" key="6">
    <source>
        <dbReference type="PROSITE" id="PS50902"/>
    </source>
</evidence>
<organism evidence="8 9">
    <name type="scientific">Asticcacaulis endophyticus</name>
    <dbReference type="NCBI Taxonomy" id="1395890"/>
    <lineage>
        <taxon>Bacteria</taxon>
        <taxon>Pseudomonadati</taxon>
        <taxon>Pseudomonadota</taxon>
        <taxon>Alphaproteobacteria</taxon>
        <taxon>Caulobacterales</taxon>
        <taxon>Caulobacteraceae</taxon>
        <taxon>Asticcacaulis</taxon>
    </lineage>
</organism>
<evidence type="ECO:0000256" key="2">
    <source>
        <dbReference type="ARBA" id="ARBA00022643"/>
    </source>
</evidence>
<dbReference type="PANTHER" id="PTHR19384:SF17">
    <property type="entry name" value="NADPH--CYTOCHROME P450 REDUCTASE"/>
    <property type="match status" value="1"/>
</dbReference>
<dbReference type="EMBL" id="BMZB01000001">
    <property type="protein sequence ID" value="GGZ26378.1"/>
    <property type="molecule type" value="Genomic_DNA"/>
</dbReference>
<dbReference type="PANTHER" id="PTHR19384">
    <property type="entry name" value="NITRIC OXIDE SYNTHASE-RELATED"/>
    <property type="match status" value="1"/>
</dbReference>
<dbReference type="EC" id="1.6.2.4" evidence="4"/>
<name>A0A918PZ98_9CAUL</name>
<keyword evidence="9" id="KW-1185">Reference proteome</keyword>
<evidence type="ECO:0000256" key="3">
    <source>
        <dbReference type="ARBA" id="ARBA00022982"/>
    </source>
</evidence>
<evidence type="ECO:0000313" key="9">
    <source>
        <dbReference type="Proteomes" id="UP000662572"/>
    </source>
</evidence>
<reference evidence="8" key="1">
    <citation type="journal article" date="2014" name="Int. J. Syst. Evol. Microbiol.">
        <title>Complete genome sequence of Corynebacterium casei LMG S-19264T (=DSM 44701T), isolated from a smear-ripened cheese.</title>
        <authorList>
            <consortium name="US DOE Joint Genome Institute (JGI-PGF)"/>
            <person name="Walter F."/>
            <person name="Albersmeier A."/>
            <person name="Kalinowski J."/>
            <person name="Ruckert C."/>
        </authorList>
    </citation>
    <scope>NUCLEOTIDE SEQUENCE</scope>
    <source>
        <strain evidence="8">KCTC 32296</strain>
    </source>
</reference>
<dbReference type="InterPro" id="IPR008254">
    <property type="entry name" value="Flavodoxin/NO_synth"/>
</dbReference>